<dbReference type="EC" id="2.1.1.289" evidence="8"/>
<dbReference type="Pfam" id="PF00590">
    <property type="entry name" value="TP_methylase"/>
    <property type="match status" value="1"/>
</dbReference>
<organism evidence="8 9">
    <name type="scientific">Halorubrum rubrum</name>
    <dbReference type="NCBI Taxonomy" id="1126240"/>
    <lineage>
        <taxon>Archaea</taxon>
        <taxon>Methanobacteriati</taxon>
        <taxon>Methanobacteriota</taxon>
        <taxon>Stenosarchaea group</taxon>
        <taxon>Halobacteria</taxon>
        <taxon>Halobacteriales</taxon>
        <taxon>Haloferacaceae</taxon>
        <taxon>Halorubrum</taxon>
    </lineage>
</organism>
<sequence length="300" mass="31658">MSDGIDADGRRDSNDGCDPNATDPDDERCSDDTGDPDDAYDLDVGTDPAAYAAATPDIELPDAPGSADSAPAVRAVGIGPGDPAFLVPRAERALREADVVVGFETVVDLVRDRTDADLLSCGYRDEAETLTAFADRVAGGDRGVAVLMGDPNHSGYQFLGKVERAVDEATDGGVDVHVVPGVSSLQVAASRCRTPMEDATFVTLHKSGDLTADLDRLHRDVGDRHLLVLPRPFDWMPGDVAADLLEHGGRADATALVCERLTHDDEAIARTTLGDLAEHAGGDGRDDSPFSDLSVLVVRR</sequence>
<dbReference type="RefSeq" id="WP_256410617.1">
    <property type="nucleotide sequence ID" value="NZ_JANHDM010000001.1"/>
</dbReference>
<comment type="caution">
    <text evidence="8">The sequence shown here is derived from an EMBL/GenBank/DDBJ whole genome shotgun (WGS) entry which is preliminary data.</text>
</comment>
<dbReference type="Proteomes" id="UP001596118">
    <property type="component" value="Unassembled WGS sequence"/>
</dbReference>
<dbReference type="InterPro" id="IPR012818">
    <property type="entry name" value="CbiE"/>
</dbReference>
<evidence type="ECO:0000256" key="4">
    <source>
        <dbReference type="ARBA" id="ARBA00022679"/>
    </source>
</evidence>
<keyword evidence="9" id="KW-1185">Reference proteome</keyword>
<dbReference type="Gene3D" id="3.40.1010.10">
    <property type="entry name" value="Cobalt-precorrin-4 Transmethylase, Domain 1"/>
    <property type="match status" value="1"/>
</dbReference>
<protein>
    <submittedName>
        <fullName evidence="8">Cobalt-precorrin-7 (C(5))-methyltransferase</fullName>
        <ecNumber evidence="8">2.1.1.289</ecNumber>
    </submittedName>
</protein>
<dbReference type="InterPro" id="IPR014777">
    <property type="entry name" value="4pyrrole_Mease_sub1"/>
</dbReference>
<dbReference type="SUPFAM" id="SSF53790">
    <property type="entry name" value="Tetrapyrrole methylase"/>
    <property type="match status" value="1"/>
</dbReference>
<dbReference type="AlphaFoldDB" id="A0ABD5R0K0"/>
<proteinExistence type="predicted"/>
<feature type="compositionally biased region" description="Acidic residues" evidence="6">
    <location>
        <begin position="23"/>
        <end position="41"/>
    </location>
</feature>
<evidence type="ECO:0000256" key="2">
    <source>
        <dbReference type="ARBA" id="ARBA00022573"/>
    </source>
</evidence>
<dbReference type="InterPro" id="IPR014776">
    <property type="entry name" value="4pyrrole_Mease_sub2"/>
</dbReference>
<dbReference type="GO" id="GO:0008168">
    <property type="term" value="F:methyltransferase activity"/>
    <property type="evidence" value="ECO:0007669"/>
    <property type="project" value="UniProtKB-KW"/>
</dbReference>
<dbReference type="NCBIfam" id="TIGR02467">
    <property type="entry name" value="CbiE"/>
    <property type="match status" value="1"/>
</dbReference>
<gene>
    <name evidence="8" type="ORF">ACFPM1_06550</name>
</gene>
<name>A0ABD5R0K0_9EURY</name>
<dbReference type="PANTHER" id="PTHR43182">
    <property type="entry name" value="COBALT-PRECORRIN-6B C(15)-METHYLTRANSFERASE (DECARBOXYLATING)"/>
    <property type="match status" value="1"/>
</dbReference>
<dbReference type="EMBL" id="JBHSKY010000006">
    <property type="protein sequence ID" value="MFC5278422.1"/>
    <property type="molecule type" value="Genomic_DNA"/>
</dbReference>
<keyword evidence="5" id="KW-0949">S-adenosyl-L-methionine</keyword>
<accession>A0ABD5R0K0</accession>
<dbReference type="InterPro" id="IPR000878">
    <property type="entry name" value="4pyrrol_Mease"/>
</dbReference>
<dbReference type="GO" id="GO:0009236">
    <property type="term" value="P:cobalamin biosynthetic process"/>
    <property type="evidence" value="ECO:0007669"/>
    <property type="project" value="UniProtKB-KW"/>
</dbReference>
<comment type="pathway">
    <text evidence="1">Cofactor biosynthesis; adenosylcobalamin biosynthesis.</text>
</comment>
<dbReference type="InterPro" id="IPR035996">
    <property type="entry name" value="4pyrrol_Methylase_sf"/>
</dbReference>
<dbReference type="CDD" id="cd11644">
    <property type="entry name" value="Precorrin-6Y-MT"/>
    <property type="match status" value="1"/>
</dbReference>
<dbReference type="PANTHER" id="PTHR43182:SF1">
    <property type="entry name" value="COBALT-PRECORRIN-7 C(5)-METHYLTRANSFERASE"/>
    <property type="match status" value="1"/>
</dbReference>
<evidence type="ECO:0000256" key="1">
    <source>
        <dbReference type="ARBA" id="ARBA00004953"/>
    </source>
</evidence>
<dbReference type="NCBIfam" id="NF004457">
    <property type="entry name" value="PRK05787.1-5"/>
    <property type="match status" value="1"/>
</dbReference>
<keyword evidence="4 8" id="KW-0808">Transferase</keyword>
<evidence type="ECO:0000259" key="7">
    <source>
        <dbReference type="Pfam" id="PF00590"/>
    </source>
</evidence>
<evidence type="ECO:0000313" key="9">
    <source>
        <dbReference type="Proteomes" id="UP001596118"/>
    </source>
</evidence>
<feature type="domain" description="Tetrapyrrole methylase" evidence="7">
    <location>
        <begin position="75"/>
        <end position="277"/>
    </location>
</feature>
<evidence type="ECO:0000256" key="3">
    <source>
        <dbReference type="ARBA" id="ARBA00022603"/>
    </source>
</evidence>
<evidence type="ECO:0000256" key="5">
    <source>
        <dbReference type="ARBA" id="ARBA00022691"/>
    </source>
</evidence>
<evidence type="ECO:0000313" key="8">
    <source>
        <dbReference type="EMBL" id="MFC5278422.1"/>
    </source>
</evidence>
<feature type="region of interest" description="Disordered" evidence="6">
    <location>
        <begin position="1"/>
        <end position="50"/>
    </location>
</feature>
<dbReference type="Gene3D" id="3.30.950.10">
    <property type="entry name" value="Methyltransferase, Cobalt-precorrin-4 Transmethylase, Domain 2"/>
    <property type="match status" value="1"/>
</dbReference>
<dbReference type="GO" id="GO:0032259">
    <property type="term" value="P:methylation"/>
    <property type="evidence" value="ECO:0007669"/>
    <property type="project" value="UniProtKB-KW"/>
</dbReference>
<reference evidence="8 9" key="1">
    <citation type="journal article" date="2019" name="Int. J. Syst. Evol. Microbiol.">
        <title>The Global Catalogue of Microorganisms (GCM) 10K type strain sequencing project: providing services to taxonomists for standard genome sequencing and annotation.</title>
        <authorList>
            <consortium name="The Broad Institute Genomics Platform"/>
            <consortium name="The Broad Institute Genome Sequencing Center for Infectious Disease"/>
            <person name="Wu L."/>
            <person name="Ma J."/>
        </authorList>
    </citation>
    <scope>NUCLEOTIDE SEQUENCE [LARGE SCALE GENOMIC DNA]</scope>
    <source>
        <strain evidence="8 9">CGMCC 1.12124</strain>
    </source>
</reference>
<keyword evidence="3 8" id="KW-0489">Methyltransferase</keyword>
<keyword evidence="2" id="KW-0169">Cobalamin biosynthesis</keyword>
<dbReference type="InterPro" id="IPR050714">
    <property type="entry name" value="Cobalamin_biosynth_MTase"/>
</dbReference>
<evidence type="ECO:0000256" key="6">
    <source>
        <dbReference type="SAM" id="MobiDB-lite"/>
    </source>
</evidence>